<sequence length="484" mass="56320">MIFNSYEFIFAFLPITWLVFFLLNKLELFKLSTIWLVVSSLFFYSWWNVAYLPLILILMIFNYLLGSVLRKSNSGRRARYLLVFGVAVNLAVLCYFKYYDFFISNINFAFHTNIPLLHLTLPLAISFFTFQKIAYLVDSYRKETEQYNFWKYALFVVFFPQLIAGPIVHHKEVIPQFSKALKVLNVENVSKGIFIFTIGLFKKVVIADTLAAWATAGFDTAGKLTFIDAWMTSLSYTFQLYFDFSGYTDMAIGAALLFNIRLPINFNSPYKAVNILDFWKRWHMTLTRFLTKYLYIPLGGNRKGTVRTYINVLIVFFLSGLWHGAGWTFIFWGTLHGIASLANRFWQQLGLRMNKYLSWFLTFQFVNVAWVFFRAKTWEDAIKVLKGMAGLNGFVLPEKFAGMLGFHGITPVKEMVLSTITGTSIIYMFVYIIIIFVIVLACRNSVKLMDDLKPNWQMAFFASALFMISIFNMTKVSEFLYFNF</sequence>
<keyword evidence="12" id="KW-1185">Reference proteome</keyword>
<dbReference type="PANTHER" id="PTHR13285">
    <property type="entry name" value="ACYLTRANSFERASE"/>
    <property type="match status" value="1"/>
</dbReference>
<dbReference type="KEGG" id="bmet:BMMGA3_15175"/>
<evidence type="ECO:0000256" key="9">
    <source>
        <dbReference type="PIRNR" id="PIRNR016636"/>
    </source>
</evidence>
<evidence type="ECO:0000256" key="8">
    <source>
        <dbReference type="ARBA" id="ARBA00023315"/>
    </source>
</evidence>
<dbReference type="GO" id="GO:0016746">
    <property type="term" value="F:acyltransferase activity"/>
    <property type="evidence" value="ECO:0007669"/>
    <property type="project" value="UniProtKB-KW"/>
</dbReference>
<evidence type="ECO:0000256" key="7">
    <source>
        <dbReference type="ARBA" id="ARBA00023136"/>
    </source>
</evidence>
<feature type="transmembrane region" description="Helical" evidence="10">
    <location>
        <begin position="81"/>
        <end position="99"/>
    </location>
</feature>
<evidence type="ECO:0000256" key="5">
    <source>
        <dbReference type="ARBA" id="ARBA00022692"/>
    </source>
</evidence>
<dbReference type="PIRSF" id="PIRSF016636">
    <property type="entry name" value="AlgI_DltB"/>
    <property type="match status" value="1"/>
</dbReference>
<feature type="transmembrane region" description="Helical" evidence="10">
    <location>
        <begin position="50"/>
        <end position="69"/>
    </location>
</feature>
<evidence type="ECO:0000313" key="12">
    <source>
        <dbReference type="Proteomes" id="UP000027602"/>
    </source>
</evidence>
<evidence type="ECO:0000256" key="6">
    <source>
        <dbReference type="ARBA" id="ARBA00022989"/>
    </source>
</evidence>
<dbReference type="HOGENOM" id="CLU_025255_1_1_9"/>
<dbReference type="InterPro" id="IPR028362">
    <property type="entry name" value="AlgI"/>
</dbReference>
<evidence type="ECO:0000256" key="1">
    <source>
        <dbReference type="ARBA" id="ARBA00004651"/>
    </source>
</evidence>
<feature type="transmembrane region" description="Helical" evidence="10">
    <location>
        <begin position="356"/>
        <end position="373"/>
    </location>
</feature>
<reference evidence="11 12" key="1">
    <citation type="journal article" date="2015" name="BMC Genomics">
        <title>Transcriptome analysis of thermophilic methylotrophic Bacillus methanolicus MGA3 using RNA-sequencing provides detailed insights into its previously uncharted transcriptional landscape.</title>
        <authorList>
            <person name="Irla M."/>
            <person name="Neshat A."/>
            <person name="Brautaset T."/>
            <person name="Ruckert C."/>
            <person name="Kalinowski J."/>
            <person name="Wendisch V.F."/>
        </authorList>
    </citation>
    <scope>NUCLEOTIDE SEQUENCE [LARGE SCALE GENOMIC DNA]</scope>
    <source>
        <strain evidence="12">MGA3 / ATCC 53907</strain>
    </source>
</reference>
<feature type="transmembrane region" description="Helical" evidence="10">
    <location>
        <begin position="458"/>
        <end position="482"/>
    </location>
</feature>
<keyword evidence="7 9" id="KW-0472">Membrane</keyword>
<dbReference type="GO" id="GO:0005886">
    <property type="term" value="C:plasma membrane"/>
    <property type="evidence" value="ECO:0007669"/>
    <property type="project" value="UniProtKB-SubCell"/>
</dbReference>
<evidence type="ECO:0000256" key="10">
    <source>
        <dbReference type="SAM" id="Phobius"/>
    </source>
</evidence>
<feature type="transmembrane region" description="Helical" evidence="10">
    <location>
        <begin position="309"/>
        <end position="335"/>
    </location>
</feature>
<dbReference type="PIRSF" id="PIRSF500217">
    <property type="entry name" value="AlgI"/>
    <property type="match status" value="1"/>
</dbReference>
<evidence type="ECO:0000256" key="2">
    <source>
        <dbReference type="ARBA" id="ARBA00010323"/>
    </source>
</evidence>
<dbReference type="Pfam" id="PF03062">
    <property type="entry name" value="MBOAT"/>
    <property type="match status" value="1"/>
</dbReference>
<keyword evidence="4 9" id="KW-0808">Transferase</keyword>
<evidence type="ECO:0000313" key="11">
    <source>
        <dbReference type="EMBL" id="AIE61392.1"/>
    </source>
</evidence>
<dbReference type="Proteomes" id="UP000027602">
    <property type="component" value="Chromosome"/>
</dbReference>
<dbReference type="InterPro" id="IPR024194">
    <property type="entry name" value="Ac/AlaTfrase_AlgI/DltB"/>
</dbReference>
<keyword evidence="3 9" id="KW-1003">Cell membrane</keyword>
<protein>
    <submittedName>
        <fullName evidence="11">Alginate O-acetyltransferase</fullName>
    </submittedName>
</protein>
<dbReference type="GO" id="GO:0042121">
    <property type="term" value="P:alginic acid biosynthetic process"/>
    <property type="evidence" value="ECO:0007669"/>
    <property type="project" value="InterPro"/>
</dbReference>
<organism evidence="11 12">
    <name type="scientific">Bacillus methanolicus (strain MGA3 / ATCC 53907)</name>
    <dbReference type="NCBI Taxonomy" id="796606"/>
    <lineage>
        <taxon>Bacteria</taxon>
        <taxon>Bacillati</taxon>
        <taxon>Bacillota</taxon>
        <taxon>Bacilli</taxon>
        <taxon>Bacillales</taxon>
        <taxon>Bacillaceae</taxon>
        <taxon>Bacillus</taxon>
    </lineage>
</organism>
<evidence type="ECO:0000256" key="4">
    <source>
        <dbReference type="ARBA" id="ARBA00022679"/>
    </source>
</evidence>
<name>I3EB39_BACMM</name>
<comment type="subcellular location">
    <subcellularLocation>
        <location evidence="1">Cell membrane</location>
        <topology evidence="1">Multi-pass membrane protein</topology>
    </subcellularLocation>
</comment>
<keyword evidence="5 10" id="KW-0812">Transmembrane</keyword>
<gene>
    <name evidence="11" type="ORF">BMMGA3_15175</name>
</gene>
<evidence type="ECO:0000256" key="3">
    <source>
        <dbReference type="ARBA" id="ARBA00022475"/>
    </source>
</evidence>
<feature type="transmembrane region" description="Helical" evidence="10">
    <location>
        <begin position="6"/>
        <end position="23"/>
    </location>
</feature>
<dbReference type="AlphaFoldDB" id="I3EB39"/>
<dbReference type="STRING" id="796606.BMMGA3_15175"/>
<keyword evidence="6 10" id="KW-1133">Transmembrane helix</keyword>
<proteinExistence type="inferred from homology"/>
<accession>I3EB39</accession>
<feature type="transmembrane region" description="Helical" evidence="10">
    <location>
        <begin position="149"/>
        <end position="168"/>
    </location>
</feature>
<dbReference type="InterPro" id="IPR004299">
    <property type="entry name" value="MBOAT_fam"/>
</dbReference>
<dbReference type="eggNOG" id="COG1696">
    <property type="taxonomic scope" value="Bacteria"/>
</dbReference>
<keyword evidence="8 9" id="KW-0012">Acyltransferase</keyword>
<dbReference type="PANTHER" id="PTHR13285:SF23">
    <property type="entry name" value="TEICHOIC ACID D-ALANYLTRANSFERASE"/>
    <property type="match status" value="1"/>
</dbReference>
<dbReference type="RefSeq" id="WP_003346521.1">
    <property type="nucleotide sequence ID" value="NZ_ADWW01000001.1"/>
</dbReference>
<feature type="transmembrane region" description="Helical" evidence="10">
    <location>
        <begin position="119"/>
        <end position="137"/>
    </location>
</feature>
<dbReference type="EMBL" id="CP007739">
    <property type="protein sequence ID" value="AIE61392.1"/>
    <property type="molecule type" value="Genomic_DNA"/>
</dbReference>
<feature type="transmembrane region" description="Helical" evidence="10">
    <location>
        <begin position="425"/>
        <end position="446"/>
    </location>
</feature>
<dbReference type="OrthoDB" id="9805788at2"/>
<comment type="similarity">
    <text evidence="2 9">Belongs to the membrane-bound acyltransferase family.</text>
</comment>
<dbReference type="InterPro" id="IPR051085">
    <property type="entry name" value="MB_O-acyltransferase"/>
</dbReference>